<evidence type="ECO:0000256" key="7">
    <source>
        <dbReference type="ARBA" id="ARBA00022777"/>
    </source>
</evidence>
<evidence type="ECO:0000256" key="5">
    <source>
        <dbReference type="ARBA" id="ARBA00022679"/>
    </source>
</evidence>
<evidence type="ECO:0000256" key="4">
    <source>
        <dbReference type="ARBA" id="ARBA00016218"/>
    </source>
</evidence>
<proteinExistence type="inferred from homology"/>
<dbReference type="Proteomes" id="UP000886162">
    <property type="component" value="Unassembled WGS sequence"/>
</dbReference>
<feature type="domain" description="7,8-dihydro-6-hydroxymethylpterin-pyrophosphokinase" evidence="13">
    <location>
        <begin position="10"/>
        <end position="141"/>
    </location>
</feature>
<gene>
    <name evidence="14" type="primary">folK</name>
    <name evidence="14" type="ORF">ENN94_03565</name>
</gene>
<keyword evidence="7" id="KW-0418">Kinase</keyword>
<accession>A0A831PP02</accession>
<dbReference type="PANTHER" id="PTHR43071">
    <property type="entry name" value="2-AMINO-4-HYDROXY-6-HYDROXYMETHYLDIHYDROPTERIDINE PYROPHOSPHOKINASE"/>
    <property type="match status" value="1"/>
</dbReference>
<dbReference type="Gene3D" id="3.30.70.560">
    <property type="entry name" value="7,8-Dihydro-6-hydroxymethylpterin-pyrophosphokinase HPPK"/>
    <property type="match status" value="1"/>
</dbReference>
<evidence type="ECO:0000256" key="9">
    <source>
        <dbReference type="ARBA" id="ARBA00022909"/>
    </source>
</evidence>
<evidence type="ECO:0000256" key="1">
    <source>
        <dbReference type="ARBA" id="ARBA00005051"/>
    </source>
</evidence>
<dbReference type="SUPFAM" id="SSF55083">
    <property type="entry name" value="6-hydroxymethyl-7,8-dihydropterin pyrophosphokinase, HPPK"/>
    <property type="match status" value="1"/>
</dbReference>
<dbReference type="InterPro" id="IPR035907">
    <property type="entry name" value="Hppk_sf"/>
</dbReference>
<evidence type="ECO:0000256" key="2">
    <source>
        <dbReference type="ARBA" id="ARBA00005810"/>
    </source>
</evidence>
<dbReference type="AlphaFoldDB" id="A0A831PP02"/>
<comment type="caution">
    <text evidence="14">The sequence shown here is derived from an EMBL/GenBank/DDBJ whole genome shotgun (WGS) entry which is preliminary data.</text>
</comment>
<comment type="similarity">
    <text evidence="2">Belongs to the HPPK family.</text>
</comment>
<dbReference type="GO" id="GO:0046656">
    <property type="term" value="P:folic acid biosynthetic process"/>
    <property type="evidence" value="ECO:0007669"/>
    <property type="project" value="UniProtKB-KW"/>
</dbReference>
<keyword evidence="5 14" id="KW-0808">Transferase</keyword>
<dbReference type="NCBIfam" id="TIGR01498">
    <property type="entry name" value="folK"/>
    <property type="match status" value="1"/>
</dbReference>
<keyword evidence="8" id="KW-0067">ATP-binding</keyword>
<reference evidence="14" key="1">
    <citation type="journal article" date="2020" name="mSystems">
        <title>Genome- and Community-Level Interaction Insights into Carbon Utilization and Element Cycling Functions of Hydrothermarchaeota in Hydrothermal Sediment.</title>
        <authorList>
            <person name="Zhou Z."/>
            <person name="Liu Y."/>
            <person name="Xu W."/>
            <person name="Pan J."/>
            <person name="Luo Z.H."/>
            <person name="Li M."/>
        </authorList>
    </citation>
    <scope>NUCLEOTIDE SEQUENCE [LARGE SCALE GENOMIC DNA]</scope>
    <source>
        <strain evidence="14">SpSt-1220</strain>
    </source>
</reference>
<organism evidence="14">
    <name type="scientific">Geoalkalibacter subterraneus</name>
    <dbReference type="NCBI Taxonomy" id="483547"/>
    <lineage>
        <taxon>Bacteria</taxon>
        <taxon>Pseudomonadati</taxon>
        <taxon>Thermodesulfobacteriota</taxon>
        <taxon>Desulfuromonadia</taxon>
        <taxon>Desulfuromonadales</taxon>
        <taxon>Geoalkalibacteraceae</taxon>
        <taxon>Geoalkalibacter</taxon>
    </lineage>
</organism>
<dbReference type="CDD" id="cd00483">
    <property type="entry name" value="HPPK"/>
    <property type="match status" value="1"/>
</dbReference>
<dbReference type="UniPathway" id="UPA00077">
    <property type="reaction ID" value="UER00155"/>
</dbReference>
<evidence type="ECO:0000313" key="14">
    <source>
        <dbReference type="EMBL" id="HDR46760.1"/>
    </source>
</evidence>
<dbReference type="GO" id="GO:0046654">
    <property type="term" value="P:tetrahydrofolate biosynthetic process"/>
    <property type="evidence" value="ECO:0007669"/>
    <property type="project" value="UniProtKB-UniPathway"/>
</dbReference>
<dbReference type="EMBL" id="DSDO01000246">
    <property type="protein sequence ID" value="HDR46760.1"/>
    <property type="molecule type" value="Genomic_DNA"/>
</dbReference>
<dbReference type="GO" id="GO:0005524">
    <property type="term" value="F:ATP binding"/>
    <property type="evidence" value="ECO:0007669"/>
    <property type="project" value="UniProtKB-KW"/>
</dbReference>
<dbReference type="Pfam" id="PF01288">
    <property type="entry name" value="HPPK"/>
    <property type="match status" value="1"/>
</dbReference>
<dbReference type="GO" id="GO:0016301">
    <property type="term" value="F:kinase activity"/>
    <property type="evidence" value="ECO:0007669"/>
    <property type="project" value="UniProtKB-KW"/>
</dbReference>
<keyword evidence="6" id="KW-0547">Nucleotide-binding</keyword>
<sequence>MSREAMIRAFIGFGSNLGNGRELVQSAWNRLAVPEKLVPVQLSSLYITQAVGMVSQFPFTNAVGMVETAYTPTELLHRLLTVEKEHGRRRDVSAVGYQDRSLDLDLLYFGGVVCNTSELSLPHPHISGRLFVLAPLAEIAPDFQDPVTGLTVKEMARRLVSRIERGDVDPQPVFRIEQAAATARQPEIQGDAAFK</sequence>
<dbReference type="PANTHER" id="PTHR43071:SF1">
    <property type="entry name" value="2-AMINO-4-HYDROXY-6-HYDROXYMETHYLDIHYDROPTERIDINE PYROPHOSPHOKINASE"/>
    <property type="match status" value="1"/>
</dbReference>
<comment type="pathway">
    <text evidence="1">Cofactor biosynthesis; tetrahydrofolate biosynthesis; 2-amino-4-hydroxy-6-hydroxymethyl-7,8-dihydropteridine diphosphate from 7,8-dihydroneopterin triphosphate: step 4/4.</text>
</comment>
<evidence type="ECO:0000256" key="8">
    <source>
        <dbReference type="ARBA" id="ARBA00022840"/>
    </source>
</evidence>
<comment type="function">
    <text evidence="10">Catalyzes the transfer of pyrophosphate from adenosine triphosphate (ATP) to 6-hydroxymethyl-7,8-dihydropterin, an enzymatic step in folate biosynthesis pathway.</text>
</comment>
<evidence type="ECO:0000256" key="3">
    <source>
        <dbReference type="ARBA" id="ARBA00013253"/>
    </source>
</evidence>
<name>A0A831PP02_9BACT</name>
<dbReference type="GO" id="GO:0003848">
    <property type="term" value="F:2-amino-4-hydroxy-6-hydroxymethyldihydropteridine diphosphokinase activity"/>
    <property type="evidence" value="ECO:0007669"/>
    <property type="project" value="UniProtKB-EC"/>
</dbReference>
<dbReference type="EC" id="2.7.6.3" evidence="3"/>
<evidence type="ECO:0000259" key="13">
    <source>
        <dbReference type="Pfam" id="PF01288"/>
    </source>
</evidence>
<evidence type="ECO:0000256" key="10">
    <source>
        <dbReference type="ARBA" id="ARBA00029409"/>
    </source>
</evidence>
<dbReference type="InterPro" id="IPR000550">
    <property type="entry name" value="Hppk"/>
</dbReference>
<evidence type="ECO:0000256" key="6">
    <source>
        <dbReference type="ARBA" id="ARBA00022741"/>
    </source>
</evidence>
<protein>
    <recommendedName>
        <fullName evidence="4">2-amino-4-hydroxy-6-hydroxymethyldihydropteridine pyrophosphokinase</fullName>
        <ecNumber evidence="3">2.7.6.3</ecNumber>
    </recommendedName>
    <alternativeName>
        <fullName evidence="11">6-hydroxymethyl-7,8-dihydropterin pyrophosphokinase</fullName>
    </alternativeName>
    <alternativeName>
        <fullName evidence="12">7,8-dihydro-6-hydroxymethylpterin-pyrophosphokinase</fullName>
    </alternativeName>
</protein>
<evidence type="ECO:0000256" key="12">
    <source>
        <dbReference type="ARBA" id="ARBA00033413"/>
    </source>
</evidence>
<evidence type="ECO:0000256" key="11">
    <source>
        <dbReference type="ARBA" id="ARBA00029766"/>
    </source>
</evidence>
<keyword evidence="9" id="KW-0289">Folate biosynthesis</keyword>